<dbReference type="PATRIC" id="fig|1165867.3.peg.639"/>
<protein>
    <submittedName>
        <fullName evidence="1">Uncharacterized protein</fullName>
    </submittedName>
</protein>
<dbReference type="EMBL" id="AJJH01000016">
    <property type="protein sequence ID" value="EID81424.1"/>
    <property type="molecule type" value="Genomic_DNA"/>
</dbReference>
<dbReference type="Proteomes" id="UP000006447">
    <property type="component" value="Unassembled WGS sequence"/>
</dbReference>
<accession>I0WYF8</accession>
<evidence type="ECO:0000313" key="2">
    <source>
        <dbReference type="Proteomes" id="UP000006447"/>
    </source>
</evidence>
<name>I0WYF8_RHOOP</name>
<gene>
    <name evidence="1" type="ORF">W59_03156</name>
</gene>
<reference evidence="1 2" key="1">
    <citation type="journal article" date="2012" name="J. Bacteriol.">
        <title>Draft genome sequence of the nitrophenol-degrading actinomycete Rhodococcus imtechensis RKJ300.</title>
        <authorList>
            <person name="Vikram S."/>
            <person name="Kumar S."/>
            <person name="Subramanian S."/>
            <person name="Raghava G.P."/>
        </authorList>
    </citation>
    <scope>NUCLEOTIDE SEQUENCE [LARGE SCALE GENOMIC DNA]</scope>
    <source>
        <strain evidence="1 2">RKJ300</strain>
    </source>
</reference>
<organism evidence="1 2">
    <name type="scientific">Rhodococcus opacus RKJ300 = JCM 13270</name>
    <dbReference type="NCBI Taxonomy" id="1165867"/>
    <lineage>
        <taxon>Bacteria</taxon>
        <taxon>Bacillati</taxon>
        <taxon>Actinomycetota</taxon>
        <taxon>Actinomycetes</taxon>
        <taxon>Mycobacteriales</taxon>
        <taxon>Nocardiaceae</taxon>
        <taxon>Rhodococcus</taxon>
    </lineage>
</organism>
<evidence type="ECO:0000313" key="1">
    <source>
        <dbReference type="EMBL" id="EID81424.1"/>
    </source>
</evidence>
<proteinExistence type="predicted"/>
<comment type="caution">
    <text evidence="1">The sequence shown here is derived from an EMBL/GenBank/DDBJ whole genome shotgun (WGS) entry which is preliminary data.</text>
</comment>
<sequence>MQDGLDALEGQVALPAPFDGLFNARQRVETDPALRRLRARAKPALRNQQLARQVFAVSSLTSAGAADPARAALDATYYAVVDDEDTQVLLGEIRSKFLPR</sequence>
<dbReference type="AlphaFoldDB" id="I0WYF8"/>